<dbReference type="Proteomes" id="UP000820818">
    <property type="component" value="Linkage Group LG4"/>
</dbReference>
<evidence type="ECO:0000259" key="7">
    <source>
        <dbReference type="Pfam" id="PF12140"/>
    </source>
</evidence>
<dbReference type="Gene3D" id="1.10.150.50">
    <property type="entry name" value="Transcription Factor, Ets-1"/>
    <property type="match status" value="1"/>
</dbReference>
<dbReference type="GO" id="GO:0042393">
    <property type="term" value="F:histone binding"/>
    <property type="evidence" value="ECO:0007669"/>
    <property type="project" value="TreeGrafter"/>
</dbReference>
<dbReference type="InterPro" id="IPR004092">
    <property type="entry name" value="Mbt"/>
</dbReference>
<dbReference type="SUPFAM" id="SSF47769">
    <property type="entry name" value="SAM/Pointed domain"/>
    <property type="match status" value="1"/>
</dbReference>
<dbReference type="SMART" id="SM00561">
    <property type="entry name" value="MBT"/>
    <property type="match status" value="3"/>
</dbReference>
<evidence type="ECO:0000313" key="8">
    <source>
        <dbReference type="EMBL" id="KAI9560185.1"/>
    </source>
</evidence>
<feature type="region of interest" description="Disordered" evidence="6">
    <location>
        <begin position="629"/>
        <end position="719"/>
    </location>
</feature>
<dbReference type="Pfam" id="PF12140">
    <property type="entry name" value="SLED"/>
    <property type="match status" value="1"/>
</dbReference>
<dbReference type="Gene3D" id="3.90.1150.190">
    <property type="entry name" value="SLED domain"/>
    <property type="match status" value="1"/>
</dbReference>
<dbReference type="CDD" id="cd20093">
    <property type="entry name" value="MBT_SFMBT_rpt1"/>
    <property type="match status" value="1"/>
</dbReference>
<dbReference type="CDD" id="cd20094">
    <property type="entry name" value="MBT_SFMBT_rpt2"/>
    <property type="match status" value="1"/>
</dbReference>
<protein>
    <recommendedName>
        <fullName evidence="7">SLED domain-containing protein</fullName>
    </recommendedName>
</protein>
<keyword evidence="9" id="KW-1185">Reference proteome</keyword>
<sequence length="856" mass="94589">MHALPDTKDKFDWDRYLESHELESAPNFAFHHIDKCQQSLLEVGMMVEVQTSQRPRFWLANVTMKCGPFLRLKHVGQEDPTHEIWTDPSSVEIHPVGYSSSRGWPLEPPADLKPLRSGAIASLLEEHKAVDCEASLLSPAQQMKPGMMLEVEDLHEPRSVWPATIVRNVGGRLLLKYSLPPSITVDNNEYGVHHEWLFCLSPRLHWQGWAVSQSTSWNYNPPTKIRSLFQDDNLATVSAEFRTVSAKQWQFDQEVPAHGCNVGDRIEALDPSNPLALRPATVIEVVDPQRVVIRFDPESNNQETEAPLQFVCTTVFRPETDDSCPSNDVENESGFTRGMALEAANPWKPAEVCVGVVKNVERSATLLRIRLEKSVPDDGHPTEFLAPVSSQDLFPIGWCDDNSWPLVTPPVVPPSSSEQPPVPSDGNPMEAEEKGPEPNATEQIPEPTETSAAGTAAALPGISYWCPKIYFNFRCFTGPLLSRIRVAALPRSVGPGPISLMMKEVLSLLLNGAYKPGSVLKQLQGEPGDPLPPGTQLEPLKAKYRQTTYRGTVPMASTAADVPEYCRWVCGKLQCCPYLFAPELVGDPCPHRCCILAKTVWQHKKKAPNWRHRRFVDIIKSLPSGLDPVGAAELQQHGGSNKSDPASLAAIESGEHSDDEDSDAAGDASQQQQQQPQAPQQSGDPEEPAAKKRRGRPRKNPIPLANSDQTNAEEDRRPSQISLPLQIVVEAGGEKPFPSMNFPAFRRLDLADPPPDRWRAGDVWRFLQSTDCRPLADRLLQCEVDGPSLLLLQPADIMDYVTLNWELALRLCYLIGCLRLTYSAGTTFPTSKTAIDAGASNDVATSPVPKTAQRAS</sequence>
<evidence type="ECO:0000313" key="9">
    <source>
        <dbReference type="Proteomes" id="UP000820818"/>
    </source>
</evidence>
<dbReference type="SUPFAM" id="SSF63748">
    <property type="entry name" value="Tudor/PWWP/MBT"/>
    <property type="match status" value="4"/>
</dbReference>
<evidence type="ECO:0000256" key="5">
    <source>
        <dbReference type="PROSITE-ProRule" id="PRU00459"/>
    </source>
</evidence>
<organism evidence="8 9">
    <name type="scientific">Daphnia sinensis</name>
    <dbReference type="NCBI Taxonomy" id="1820382"/>
    <lineage>
        <taxon>Eukaryota</taxon>
        <taxon>Metazoa</taxon>
        <taxon>Ecdysozoa</taxon>
        <taxon>Arthropoda</taxon>
        <taxon>Crustacea</taxon>
        <taxon>Branchiopoda</taxon>
        <taxon>Diplostraca</taxon>
        <taxon>Cladocera</taxon>
        <taxon>Anomopoda</taxon>
        <taxon>Daphniidae</taxon>
        <taxon>Daphnia</taxon>
        <taxon>Daphnia similis group</taxon>
    </lineage>
</organism>
<name>A0AAD5LCI9_9CRUS</name>
<evidence type="ECO:0000256" key="2">
    <source>
        <dbReference type="ARBA" id="ARBA00022491"/>
    </source>
</evidence>
<reference evidence="8 9" key="1">
    <citation type="submission" date="2022-05" db="EMBL/GenBank/DDBJ databases">
        <title>A multi-omics perspective on studying reproductive biology in Daphnia sinensis.</title>
        <authorList>
            <person name="Jia J."/>
        </authorList>
    </citation>
    <scope>NUCLEOTIDE SEQUENCE [LARGE SCALE GENOMIC DNA]</scope>
    <source>
        <strain evidence="8 9">WSL</strain>
    </source>
</reference>
<dbReference type="InterPro" id="IPR013761">
    <property type="entry name" value="SAM/pointed_sf"/>
</dbReference>
<dbReference type="GO" id="GO:0045892">
    <property type="term" value="P:negative regulation of DNA-templated transcription"/>
    <property type="evidence" value="ECO:0007669"/>
    <property type="project" value="TreeGrafter"/>
</dbReference>
<dbReference type="PANTHER" id="PTHR12247:SF104">
    <property type="entry name" value="POLYCOMB PROTEIN SFMBT"/>
    <property type="match status" value="1"/>
</dbReference>
<feature type="region of interest" description="Disordered" evidence="6">
    <location>
        <begin position="409"/>
        <end position="453"/>
    </location>
</feature>
<keyword evidence="3" id="KW-0677">Repeat</keyword>
<dbReference type="AlphaFoldDB" id="A0AAD5LCI9"/>
<dbReference type="InterPro" id="IPR050548">
    <property type="entry name" value="PcG_chromatin_remod_factors"/>
</dbReference>
<comment type="subcellular location">
    <subcellularLocation>
        <location evidence="1">Nucleus</location>
    </subcellularLocation>
</comment>
<dbReference type="GO" id="GO:0005634">
    <property type="term" value="C:nucleus"/>
    <property type="evidence" value="ECO:0007669"/>
    <property type="project" value="UniProtKB-SubCell"/>
</dbReference>
<evidence type="ECO:0000256" key="6">
    <source>
        <dbReference type="SAM" id="MobiDB-lite"/>
    </source>
</evidence>
<feature type="repeat" description="MBT" evidence="5">
    <location>
        <begin position="295"/>
        <end position="409"/>
    </location>
</feature>
<dbReference type="PANTHER" id="PTHR12247">
    <property type="entry name" value="POLYCOMB GROUP PROTEIN"/>
    <property type="match status" value="1"/>
</dbReference>
<gene>
    <name evidence="8" type="ORF">GHT06_014199</name>
</gene>
<dbReference type="EMBL" id="WJBH02000004">
    <property type="protein sequence ID" value="KAI9560185.1"/>
    <property type="molecule type" value="Genomic_DNA"/>
</dbReference>
<dbReference type="PROSITE" id="PS51079">
    <property type="entry name" value="MBT"/>
    <property type="match status" value="2"/>
</dbReference>
<dbReference type="Gene3D" id="2.30.30.140">
    <property type="match status" value="4"/>
</dbReference>
<evidence type="ECO:0000256" key="1">
    <source>
        <dbReference type="ARBA" id="ARBA00004123"/>
    </source>
</evidence>
<feature type="domain" description="SLED" evidence="7">
    <location>
        <begin position="466"/>
        <end position="582"/>
    </location>
</feature>
<evidence type="ECO:0000256" key="4">
    <source>
        <dbReference type="ARBA" id="ARBA00023242"/>
    </source>
</evidence>
<accession>A0AAD5LCI9</accession>
<proteinExistence type="predicted"/>
<dbReference type="GO" id="GO:0003682">
    <property type="term" value="F:chromatin binding"/>
    <property type="evidence" value="ECO:0007669"/>
    <property type="project" value="TreeGrafter"/>
</dbReference>
<dbReference type="InterPro" id="IPR021987">
    <property type="entry name" value="SLED"/>
</dbReference>
<feature type="compositionally biased region" description="Low complexity" evidence="6">
    <location>
        <begin position="665"/>
        <end position="683"/>
    </location>
</feature>
<comment type="caution">
    <text evidence="8">The sequence shown here is derived from an EMBL/GenBank/DDBJ whole genome shotgun (WGS) entry which is preliminary data.</text>
</comment>
<dbReference type="Pfam" id="PF02820">
    <property type="entry name" value="MBT"/>
    <property type="match status" value="4"/>
</dbReference>
<keyword evidence="2" id="KW-0678">Repressor</keyword>
<feature type="repeat" description="MBT" evidence="5">
    <location>
        <begin position="11"/>
        <end position="109"/>
    </location>
</feature>
<evidence type="ECO:0000256" key="3">
    <source>
        <dbReference type="ARBA" id="ARBA00022737"/>
    </source>
</evidence>
<keyword evidence="4" id="KW-0539">Nucleus</keyword>
<dbReference type="InterPro" id="IPR038348">
    <property type="entry name" value="SLED_sf"/>
</dbReference>